<evidence type="ECO:0000313" key="9">
    <source>
        <dbReference type="EMBL" id="CAD9994397.1"/>
    </source>
</evidence>
<dbReference type="Pfam" id="PF00814">
    <property type="entry name" value="TsaD"/>
    <property type="match status" value="2"/>
</dbReference>
<feature type="domain" description="Gcp-like" evidence="8">
    <location>
        <begin position="269"/>
        <end position="471"/>
    </location>
</feature>
<keyword evidence="5 7" id="KW-0012">Acyltransferase</keyword>
<keyword evidence="2 7" id="KW-0808">Transferase</keyword>
<evidence type="ECO:0000256" key="5">
    <source>
        <dbReference type="ARBA" id="ARBA00023315"/>
    </source>
</evidence>
<dbReference type="NCBIfam" id="TIGR03723">
    <property type="entry name" value="T6A_TsaD_YgjD"/>
    <property type="match status" value="1"/>
</dbReference>
<dbReference type="PANTHER" id="PTHR11735:SF6">
    <property type="entry name" value="TRNA N6-ADENOSINE THREONYLCARBAMOYLTRANSFERASE, MITOCHONDRIAL"/>
    <property type="match status" value="1"/>
</dbReference>
<protein>
    <recommendedName>
        <fullName evidence="1">N(6)-L-threonylcarbamoyladenine synthase</fullName>
        <ecNumber evidence="1">2.3.1.234</ecNumber>
    </recommendedName>
</protein>
<evidence type="ECO:0000256" key="7">
    <source>
        <dbReference type="HAMAP-Rule" id="MF_03179"/>
    </source>
</evidence>
<proteinExistence type="inferred from homology"/>
<dbReference type="EMBL" id="HBHT01039978">
    <property type="protein sequence ID" value="CAD9994397.1"/>
    <property type="molecule type" value="Transcribed_RNA"/>
</dbReference>
<keyword evidence="4 7" id="KW-0479">Metal-binding</keyword>
<evidence type="ECO:0000256" key="6">
    <source>
        <dbReference type="ARBA" id="ARBA00048117"/>
    </source>
</evidence>
<feature type="domain" description="Gcp-like" evidence="8">
    <location>
        <begin position="149"/>
        <end position="248"/>
    </location>
</feature>
<dbReference type="GO" id="GO:0046872">
    <property type="term" value="F:metal ion binding"/>
    <property type="evidence" value="ECO:0007669"/>
    <property type="project" value="UniProtKB-KW"/>
</dbReference>
<dbReference type="Gene3D" id="3.30.420.40">
    <property type="match status" value="2"/>
</dbReference>
<accession>A0A7S2YT17</accession>
<evidence type="ECO:0000256" key="2">
    <source>
        <dbReference type="ARBA" id="ARBA00022679"/>
    </source>
</evidence>
<organism evidence="9">
    <name type="scientific">Entomoneis paludosa</name>
    <dbReference type="NCBI Taxonomy" id="265537"/>
    <lineage>
        <taxon>Eukaryota</taxon>
        <taxon>Sar</taxon>
        <taxon>Stramenopiles</taxon>
        <taxon>Ochrophyta</taxon>
        <taxon>Bacillariophyta</taxon>
        <taxon>Bacillariophyceae</taxon>
        <taxon>Bacillariophycidae</taxon>
        <taxon>Entomoneidaceae</taxon>
        <taxon>Entomoneis</taxon>
    </lineage>
</organism>
<keyword evidence="7" id="KW-0496">Mitochondrion</keyword>
<comment type="cofactor">
    <cofactor evidence="7">
        <name>a divalent metal cation</name>
        <dbReference type="ChEBI" id="CHEBI:60240"/>
    </cofactor>
    <text evidence="7">Binds 1 divalent metal cation per subunit.</text>
</comment>
<dbReference type="SUPFAM" id="SSF53067">
    <property type="entry name" value="Actin-like ATPase domain"/>
    <property type="match status" value="1"/>
</dbReference>
<comment type="function">
    <text evidence="7">Required for the formation of a threonylcarbamoyl group on adenosine at position 37 (t(6)A37) in mitochondrial tRNAs that read codons beginning with adenine. Probably involved in the transfer of the threonylcarbamoyl moiety of threonylcarbamoyl-AMP (TC-AMP) to the N6 group of A37. Involved in mitochondrial genome maintenance.</text>
</comment>
<evidence type="ECO:0000259" key="8">
    <source>
        <dbReference type="Pfam" id="PF00814"/>
    </source>
</evidence>
<dbReference type="InterPro" id="IPR017861">
    <property type="entry name" value="KAE1/TsaD"/>
</dbReference>
<dbReference type="GO" id="GO:0061711">
    <property type="term" value="F:tRNA N(6)-L-threonylcarbamoyladenine synthase activity"/>
    <property type="evidence" value="ECO:0007669"/>
    <property type="project" value="UniProtKB-EC"/>
</dbReference>
<comment type="subcellular location">
    <subcellularLocation>
        <location evidence="7">Mitochondrion</location>
    </subcellularLocation>
</comment>
<dbReference type="GO" id="GO:0005739">
    <property type="term" value="C:mitochondrion"/>
    <property type="evidence" value="ECO:0007669"/>
    <property type="project" value="UniProtKB-SubCell"/>
</dbReference>
<name>A0A7S2YT17_9STRA</name>
<evidence type="ECO:0000256" key="1">
    <source>
        <dbReference type="ARBA" id="ARBA00012156"/>
    </source>
</evidence>
<evidence type="ECO:0000256" key="3">
    <source>
        <dbReference type="ARBA" id="ARBA00022694"/>
    </source>
</evidence>
<dbReference type="AlphaFoldDB" id="A0A7S2YT17"/>
<dbReference type="CDD" id="cd24134">
    <property type="entry name" value="ASKHA_NBD_OSGEPL1_QRI7_euk"/>
    <property type="match status" value="1"/>
</dbReference>
<keyword evidence="3 7" id="KW-0819">tRNA processing</keyword>
<dbReference type="GO" id="GO:0002949">
    <property type="term" value="P:tRNA threonylcarbamoyladenosine modification"/>
    <property type="evidence" value="ECO:0007669"/>
    <property type="project" value="UniProtKB-UniRule"/>
</dbReference>
<sequence length="508" mass="55086">MQKLIAAVTMYISVCRMVPCTTNAWLVRHSSGCAAAARRNPFARSSALRTLTTRNAFSTDETREEIMERRRLAKERRQEAKKRRKLKVGIAKAVDRGQFADTYKPGGADGKTFQAISGLPDRTKLFTVLGIESSCDDTGAAVVRSDGVILGEALASQQEIHEQWGGVVPGLARDAHQEQIDSVVSQALTNAGMSSAAEVDAIGVTVGPGLEICLRVGSTKAIQLASEYQKPFVGIHHLEAHILMARLPSSISNEEELIHITATEDTHASTRAIEFPFFALLVSGGHCQMMRCSGVGNYTILGGTTDDSLGEAFDKTARLLGLPVGGGGGPAVESLAREGNRTAIDLPIPLRYRRDYDFSYAGLKTAVRKAAERLATEHNVETSDKLPDSVKADIAASFQHRAIQHIEQRLKYGMEAMEAEGIRTLAVVGGVAANTELRTRLERMCSSREEAWTMFVPPPKLCTDQGAMSAWAAIERIMMGSSDEASTQEVFARYPFADLTDNLPEASE</sequence>
<dbReference type="InterPro" id="IPR022450">
    <property type="entry name" value="TsaD"/>
</dbReference>
<comment type="subunit">
    <text evidence="7">Homodimer.</text>
</comment>
<dbReference type="EC" id="2.3.1.234" evidence="1"/>
<dbReference type="InterPro" id="IPR043129">
    <property type="entry name" value="ATPase_NBD"/>
</dbReference>
<dbReference type="PRINTS" id="PR00789">
    <property type="entry name" value="OSIALOPTASE"/>
</dbReference>
<comment type="similarity">
    <text evidence="7">Belongs to the KAE1 / TsaD family.</text>
</comment>
<dbReference type="PANTHER" id="PTHR11735">
    <property type="entry name" value="TRNA N6-ADENOSINE THREONYLCARBAMOYLTRANSFERASE"/>
    <property type="match status" value="1"/>
</dbReference>
<evidence type="ECO:0000256" key="4">
    <source>
        <dbReference type="ARBA" id="ARBA00022723"/>
    </source>
</evidence>
<reference evidence="9" key="1">
    <citation type="submission" date="2021-01" db="EMBL/GenBank/DDBJ databases">
        <authorList>
            <person name="Corre E."/>
            <person name="Pelletier E."/>
            <person name="Niang G."/>
            <person name="Scheremetjew M."/>
            <person name="Finn R."/>
            <person name="Kale V."/>
            <person name="Holt S."/>
            <person name="Cochrane G."/>
            <person name="Meng A."/>
            <person name="Brown T."/>
            <person name="Cohen L."/>
        </authorList>
    </citation>
    <scope>NUCLEOTIDE SEQUENCE</scope>
    <source>
        <strain evidence="9">CCMP125</strain>
    </source>
</reference>
<gene>
    <name evidence="9" type="ORF">APAL1065_LOCUS26851</name>
</gene>
<comment type="catalytic activity">
    <reaction evidence="6 7">
        <text>L-threonylcarbamoyladenylate + adenosine(37) in tRNA = N(6)-L-threonylcarbamoyladenosine(37) in tRNA + AMP + H(+)</text>
        <dbReference type="Rhea" id="RHEA:37059"/>
        <dbReference type="Rhea" id="RHEA-COMP:10162"/>
        <dbReference type="Rhea" id="RHEA-COMP:10163"/>
        <dbReference type="ChEBI" id="CHEBI:15378"/>
        <dbReference type="ChEBI" id="CHEBI:73682"/>
        <dbReference type="ChEBI" id="CHEBI:74411"/>
        <dbReference type="ChEBI" id="CHEBI:74418"/>
        <dbReference type="ChEBI" id="CHEBI:456215"/>
        <dbReference type="EC" id="2.3.1.234"/>
    </reaction>
</comment>
<dbReference type="HAMAP" id="MF_01445">
    <property type="entry name" value="TsaD"/>
    <property type="match status" value="1"/>
</dbReference>
<dbReference type="NCBIfam" id="TIGR00329">
    <property type="entry name" value="gcp_kae1"/>
    <property type="match status" value="1"/>
</dbReference>
<dbReference type="InterPro" id="IPR000905">
    <property type="entry name" value="Gcp-like_dom"/>
</dbReference>